<dbReference type="EMBL" id="JACHFR010000002">
    <property type="protein sequence ID" value="MBB5218941.1"/>
    <property type="molecule type" value="Genomic_DNA"/>
</dbReference>
<dbReference type="GO" id="GO:0005829">
    <property type="term" value="C:cytosol"/>
    <property type="evidence" value="ECO:0007669"/>
    <property type="project" value="TreeGrafter"/>
</dbReference>
<dbReference type="PANTHER" id="PTHR46832:SF1">
    <property type="entry name" value="5'-METHYLTHIOADENOSINE_S-ADENOSYLHOMOCYSTEINE NUCLEOSIDASE"/>
    <property type="match status" value="1"/>
</dbReference>
<evidence type="ECO:0000256" key="4">
    <source>
        <dbReference type="ARBA" id="ARBA00022801"/>
    </source>
</evidence>
<keyword evidence="4 7" id="KW-0378">Hydrolase</keyword>
<dbReference type="NCBIfam" id="TIGR01704">
    <property type="entry name" value="MTA_SAH-Nsdase"/>
    <property type="match status" value="1"/>
</dbReference>
<evidence type="ECO:0000313" key="7">
    <source>
        <dbReference type="EMBL" id="MBB5218941.1"/>
    </source>
</evidence>
<dbReference type="PANTHER" id="PTHR46832">
    <property type="entry name" value="5'-METHYLTHIOADENOSINE/S-ADENOSYLHOMOCYSTEINE NUCLEOSIDASE"/>
    <property type="match status" value="1"/>
</dbReference>
<evidence type="ECO:0000313" key="10">
    <source>
        <dbReference type="Proteomes" id="UP000593591"/>
    </source>
</evidence>
<dbReference type="EC" id="3.2.2.9" evidence="2"/>
<dbReference type="AlphaFoldDB" id="A0A840SHP9"/>
<organism evidence="7 9">
    <name type="scientific">Treponema rectale</name>
    <dbReference type="NCBI Taxonomy" id="744512"/>
    <lineage>
        <taxon>Bacteria</taxon>
        <taxon>Pseudomonadati</taxon>
        <taxon>Spirochaetota</taxon>
        <taxon>Spirochaetia</taxon>
        <taxon>Spirochaetales</taxon>
        <taxon>Treponemataceae</taxon>
        <taxon>Treponema</taxon>
    </lineage>
</organism>
<dbReference type="KEGG" id="trc:DYE49_12085"/>
<dbReference type="GO" id="GO:0008930">
    <property type="term" value="F:methylthioadenosine nucleosidase activity"/>
    <property type="evidence" value="ECO:0007669"/>
    <property type="project" value="InterPro"/>
</dbReference>
<keyword evidence="9" id="KW-1185">Reference proteome</keyword>
<dbReference type="Pfam" id="PF01048">
    <property type="entry name" value="PNP_UDP_1"/>
    <property type="match status" value="1"/>
</dbReference>
<comment type="pathway">
    <text evidence="1">Amino-acid biosynthesis; L-methionine biosynthesis via salvage pathway; S-methyl-5-thio-alpha-D-ribose 1-phosphate from S-methyl-5'-thioadenosine (hydrolase route): step 1/2.</text>
</comment>
<dbReference type="GO" id="GO:0019509">
    <property type="term" value="P:L-methionine salvage from methylthioadenosine"/>
    <property type="evidence" value="ECO:0007669"/>
    <property type="project" value="UniProtKB-UniPathway"/>
</dbReference>
<keyword evidence="7" id="KW-0326">Glycosidase</keyword>
<gene>
    <name evidence="8" type="ORF">DYE49_12085</name>
    <name evidence="7" type="ORF">HNP77_001310</name>
</gene>
<dbReference type="InterPro" id="IPR000845">
    <property type="entry name" value="Nucleoside_phosphorylase_d"/>
</dbReference>
<sequence length="236" mass="25098">MQNRVGIIGAMDVEVKTLKSLLTESSEKVLMGLTFVQGKLDGTDVIIVQSGIGKVNAALCTQLLILEFKVTHIINTGIAGAMAHGLKVLDFVVSTDALYHDMDVTGFGYKVTQIPQMECSDFPADKAMIAAAKEAFDSLKEAQGHSLVAGRIASGDQFVSSKTVKESIRAACDPACVEMEGAAIAHAAYLNKTPFVIIRCMSDMADDSGESTYDFNEETAANLSAALVRSIVGKIQ</sequence>
<dbReference type="Proteomes" id="UP000578697">
    <property type="component" value="Unassembled WGS sequence"/>
</dbReference>
<reference evidence="7 9" key="2">
    <citation type="submission" date="2020-08" db="EMBL/GenBank/DDBJ databases">
        <title>Genomic Encyclopedia of Type Strains, Phase IV (KMG-IV): sequencing the most valuable type-strain genomes for metagenomic binning, comparative biology and taxonomic classification.</title>
        <authorList>
            <person name="Goeker M."/>
        </authorList>
    </citation>
    <scope>NUCLEOTIDE SEQUENCE [LARGE SCALE GENOMIC DNA]</scope>
    <source>
        <strain evidence="7 9">DSM 103679</strain>
    </source>
</reference>
<evidence type="ECO:0000256" key="3">
    <source>
        <dbReference type="ARBA" id="ARBA00022605"/>
    </source>
</evidence>
<evidence type="ECO:0000256" key="1">
    <source>
        <dbReference type="ARBA" id="ARBA00004945"/>
    </source>
</evidence>
<dbReference type="NCBIfam" id="NF004079">
    <property type="entry name" value="PRK05584.1"/>
    <property type="match status" value="1"/>
</dbReference>
<name>A0A840SHP9_9SPIR</name>
<dbReference type="GO" id="GO:0009164">
    <property type="term" value="P:nucleoside catabolic process"/>
    <property type="evidence" value="ECO:0007669"/>
    <property type="project" value="InterPro"/>
</dbReference>
<keyword evidence="3" id="KW-0028">Amino-acid biosynthesis</keyword>
<feature type="domain" description="Nucleoside phosphorylase" evidence="6">
    <location>
        <begin position="4"/>
        <end position="232"/>
    </location>
</feature>
<proteinExistence type="predicted"/>
<evidence type="ECO:0000256" key="2">
    <source>
        <dbReference type="ARBA" id="ARBA00011974"/>
    </source>
</evidence>
<evidence type="ECO:0000313" key="9">
    <source>
        <dbReference type="Proteomes" id="UP000578697"/>
    </source>
</evidence>
<dbReference type="UniPathway" id="UPA00904">
    <property type="reaction ID" value="UER00871"/>
</dbReference>
<reference evidence="8 10" key="1">
    <citation type="submission" date="2018-08" db="EMBL/GenBank/DDBJ databases">
        <title>The first complete genome of Treponema rectale (CHPAT), a commensal spirochete of the bovine rectum.</title>
        <authorList>
            <person name="Staton G.J."/>
            <person name="Clegg S.R."/>
            <person name="Carter S.D."/>
            <person name="Radford A.D."/>
            <person name="Darby A."/>
            <person name="Hall N."/>
            <person name="Birtles R.J."/>
            <person name="Evans N.J."/>
        </authorList>
    </citation>
    <scope>NUCLEOTIDE SEQUENCE [LARGE SCALE GENOMIC DNA]</scope>
    <source>
        <strain evidence="8 10">CHPA</strain>
    </source>
</reference>
<dbReference type="GO" id="GO:0008782">
    <property type="term" value="F:adenosylhomocysteine nucleosidase activity"/>
    <property type="evidence" value="ECO:0007669"/>
    <property type="project" value="UniProtKB-EC"/>
</dbReference>
<dbReference type="Proteomes" id="UP000593591">
    <property type="component" value="Chromosome"/>
</dbReference>
<dbReference type="InterPro" id="IPR035994">
    <property type="entry name" value="Nucleoside_phosphorylase_sf"/>
</dbReference>
<evidence type="ECO:0000256" key="5">
    <source>
        <dbReference type="ARBA" id="ARBA00023167"/>
    </source>
</evidence>
<dbReference type="SUPFAM" id="SSF53167">
    <property type="entry name" value="Purine and uridine phosphorylases"/>
    <property type="match status" value="1"/>
</dbReference>
<dbReference type="RefSeq" id="WP_184652380.1">
    <property type="nucleotide sequence ID" value="NZ_JACHFR010000002.1"/>
</dbReference>
<accession>A0A840SHP9</accession>
<dbReference type="EMBL" id="CP031517">
    <property type="protein sequence ID" value="QOS41147.1"/>
    <property type="molecule type" value="Genomic_DNA"/>
</dbReference>
<protein>
    <recommendedName>
        <fullName evidence="2">adenosylhomocysteine nucleosidase</fullName>
        <ecNumber evidence="2">3.2.2.9</ecNumber>
    </recommendedName>
</protein>
<evidence type="ECO:0000313" key="8">
    <source>
        <dbReference type="EMBL" id="QOS41147.1"/>
    </source>
</evidence>
<keyword evidence="5" id="KW-0486">Methionine biosynthesis</keyword>
<dbReference type="GO" id="GO:0019284">
    <property type="term" value="P:L-methionine salvage from S-adenosylmethionine"/>
    <property type="evidence" value="ECO:0007669"/>
    <property type="project" value="TreeGrafter"/>
</dbReference>
<dbReference type="CDD" id="cd09008">
    <property type="entry name" value="MTAN"/>
    <property type="match status" value="1"/>
</dbReference>
<dbReference type="Gene3D" id="3.40.50.1580">
    <property type="entry name" value="Nucleoside phosphorylase domain"/>
    <property type="match status" value="1"/>
</dbReference>
<evidence type="ECO:0000259" key="6">
    <source>
        <dbReference type="Pfam" id="PF01048"/>
    </source>
</evidence>
<dbReference type="InterPro" id="IPR010049">
    <property type="entry name" value="MTA_SAH_Nsdase"/>
</dbReference>